<keyword evidence="4" id="KW-0677">Repeat</keyword>
<dbReference type="Pfam" id="PF19433">
    <property type="entry name" value="NDNF_C"/>
    <property type="match status" value="1"/>
</dbReference>
<name>A0AAV8W947_9CUCU</name>
<evidence type="ECO:0000256" key="6">
    <source>
        <dbReference type="SAM" id="SignalP"/>
    </source>
</evidence>
<feature type="domain" description="Protein NDNF C-terminal" evidence="8">
    <location>
        <begin position="398"/>
        <end position="512"/>
    </location>
</feature>
<sequence>MIVARSWLIFLLIAFVKLTGSDRKNKRMKEYRAQAPTYQLYRSEYLPSDSQITTFLVKGELKVFYYASVIENGPLSTTVTTCSSPVYWSMVLVQTNATVNTSDSDKVYDSHFVTLDVTTRNLTALKGLYALRITSKESNTYAHIYISTEAEGPQTLTNAQKLRLQKRQKRRRLTVRWDASLVDPQGTDYCLIVNTKKSYKTLCSAQAERFGVAPPTDWKRPLAASQTVVNWQPTDSETTLYPLIACVGRKRQYTVSNLKQGQIYYFDLFATNNQSNLTYFFGSASTKFDSRVKPVPLRDGKSSFANLKKHDGKIVGKTHGNPLNIFVMPCGALIDLEVVHRGVTVISKERIEKFQHAVLNAPVDGARYSIKVIAVNSNGEDLGKNSGVEVFVVEEIFSLRDCDSVTIAWLPSPAGKSGHYCFVANEGKLRETTDYGLPNQCRLESRLKKSVDFAIKYCKDIGHDYTKNASVITEKISYLKPGKSYIVQVTVKKPEGKSLAYDLLQVHTTPVCHKRKQQFAR</sequence>
<evidence type="ECO:0000313" key="10">
    <source>
        <dbReference type="Proteomes" id="UP001159042"/>
    </source>
</evidence>
<comment type="caution">
    <text evidence="9">The sequence shown here is derived from an EMBL/GenBank/DDBJ whole genome shotgun (WGS) entry which is preliminary data.</text>
</comment>
<accession>A0AAV8W947</accession>
<evidence type="ECO:0000313" key="9">
    <source>
        <dbReference type="EMBL" id="KAJ8923023.1"/>
    </source>
</evidence>
<keyword evidence="3 6" id="KW-0732">Signal</keyword>
<evidence type="ECO:0000256" key="4">
    <source>
        <dbReference type="ARBA" id="ARBA00022737"/>
    </source>
</evidence>
<gene>
    <name evidence="9" type="ORF">NQ315_001571</name>
</gene>
<reference evidence="9 10" key="1">
    <citation type="journal article" date="2023" name="Insect Mol. Biol.">
        <title>Genome sequencing provides insights into the evolution of gene families encoding plant cell wall-degrading enzymes in longhorned beetles.</title>
        <authorList>
            <person name="Shin N.R."/>
            <person name="Okamura Y."/>
            <person name="Kirsch R."/>
            <person name="Pauchet Y."/>
        </authorList>
    </citation>
    <scope>NUCLEOTIDE SEQUENCE [LARGE SCALE GENOMIC DNA]</scope>
    <source>
        <strain evidence="9">EAD_L_NR</strain>
    </source>
</reference>
<dbReference type="Proteomes" id="UP001159042">
    <property type="component" value="Unassembled WGS sequence"/>
</dbReference>
<evidence type="ECO:0000256" key="3">
    <source>
        <dbReference type="ARBA" id="ARBA00022729"/>
    </source>
</evidence>
<dbReference type="Pfam" id="PF10179">
    <property type="entry name" value="NDNF"/>
    <property type="match status" value="1"/>
</dbReference>
<feature type="domain" description="Neuron-derived neurotrophic factor first Fn(III)" evidence="7">
    <location>
        <begin position="174"/>
        <end position="281"/>
    </location>
</feature>
<evidence type="ECO:0000259" key="7">
    <source>
        <dbReference type="Pfam" id="PF10179"/>
    </source>
</evidence>
<evidence type="ECO:0000256" key="2">
    <source>
        <dbReference type="ARBA" id="ARBA00022525"/>
    </source>
</evidence>
<dbReference type="AlphaFoldDB" id="A0AAV8W947"/>
<keyword evidence="10" id="KW-1185">Reference proteome</keyword>
<feature type="chain" id="PRO_5043429172" description="Protein NDNF" evidence="6">
    <location>
        <begin position="22"/>
        <end position="521"/>
    </location>
</feature>
<dbReference type="EMBL" id="JANEYG010000005">
    <property type="protein sequence ID" value="KAJ8923023.1"/>
    <property type="molecule type" value="Genomic_DNA"/>
</dbReference>
<dbReference type="PANTHER" id="PTHR14619">
    <property type="entry name" value="NEURON-DERIVED NEUROTROPHIC FACTOR"/>
    <property type="match status" value="1"/>
</dbReference>
<dbReference type="PANTHER" id="PTHR14619:SF3">
    <property type="entry name" value="PROTEIN NDNF"/>
    <property type="match status" value="1"/>
</dbReference>
<evidence type="ECO:0000256" key="1">
    <source>
        <dbReference type="ARBA" id="ARBA00004613"/>
    </source>
</evidence>
<evidence type="ECO:0000256" key="5">
    <source>
        <dbReference type="ARBA" id="ARBA00023180"/>
    </source>
</evidence>
<dbReference type="InterPro" id="IPR019326">
    <property type="entry name" value="NDNF"/>
</dbReference>
<keyword evidence="2" id="KW-0964">Secreted</keyword>
<proteinExistence type="predicted"/>
<evidence type="ECO:0008006" key="11">
    <source>
        <dbReference type="Google" id="ProtNLM"/>
    </source>
</evidence>
<evidence type="ECO:0000259" key="8">
    <source>
        <dbReference type="Pfam" id="PF19433"/>
    </source>
</evidence>
<dbReference type="InterPro" id="IPR055271">
    <property type="entry name" value="NDNF_Fn(III)_1"/>
</dbReference>
<dbReference type="InterPro" id="IPR045805">
    <property type="entry name" value="NDNF_C"/>
</dbReference>
<protein>
    <recommendedName>
        <fullName evidence="11">Protein NDNF</fullName>
    </recommendedName>
</protein>
<comment type="subcellular location">
    <subcellularLocation>
        <location evidence="1">Secreted</location>
    </subcellularLocation>
</comment>
<organism evidence="9 10">
    <name type="scientific">Exocentrus adspersus</name>
    <dbReference type="NCBI Taxonomy" id="1586481"/>
    <lineage>
        <taxon>Eukaryota</taxon>
        <taxon>Metazoa</taxon>
        <taxon>Ecdysozoa</taxon>
        <taxon>Arthropoda</taxon>
        <taxon>Hexapoda</taxon>
        <taxon>Insecta</taxon>
        <taxon>Pterygota</taxon>
        <taxon>Neoptera</taxon>
        <taxon>Endopterygota</taxon>
        <taxon>Coleoptera</taxon>
        <taxon>Polyphaga</taxon>
        <taxon>Cucujiformia</taxon>
        <taxon>Chrysomeloidea</taxon>
        <taxon>Cerambycidae</taxon>
        <taxon>Lamiinae</taxon>
        <taxon>Acanthocinini</taxon>
        <taxon>Exocentrus</taxon>
    </lineage>
</organism>
<dbReference type="GO" id="GO:0005576">
    <property type="term" value="C:extracellular region"/>
    <property type="evidence" value="ECO:0007669"/>
    <property type="project" value="UniProtKB-SubCell"/>
</dbReference>
<feature type="signal peptide" evidence="6">
    <location>
        <begin position="1"/>
        <end position="21"/>
    </location>
</feature>
<keyword evidence="5" id="KW-0325">Glycoprotein</keyword>